<feature type="compositionally biased region" description="Polar residues" evidence="1">
    <location>
        <begin position="428"/>
        <end position="445"/>
    </location>
</feature>
<comment type="caution">
    <text evidence="3">The sequence shown here is derived from an EMBL/GenBank/DDBJ whole genome shotgun (WGS) entry which is preliminary data.</text>
</comment>
<feature type="region of interest" description="Disordered" evidence="1">
    <location>
        <begin position="1"/>
        <end position="144"/>
    </location>
</feature>
<feature type="region of interest" description="Disordered" evidence="1">
    <location>
        <begin position="368"/>
        <end position="497"/>
    </location>
</feature>
<dbReference type="Proteomes" id="UP001324427">
    <property type="component" value="Unassembled WGS sequence"/>
</dbReference>
<dbReference type="Gene3D" id="3.30.420.10">
    <property type="entry name" value="Ribonuclease H-like superfamily/Ribonuclease H"/>
    <property type="match status" value="1"/>
</dbReference>
<proteinExistence type="predicted"/>
<gene>
    <name evidence="3" type="ORF">LTR36_006795</name>
</gene>
<feature type="compositionally biased region" description="Basic and acidic residues" evidence="1">
    <location>
        <begin position="127"/>
        <end position="144"/>
    </location>
</feature>
<feature type="region of interest" description="Disordered" evidence="1">
    <location>
        <begin position="596"/>
        <end position="618"/>
    </location>
</feature>
<feature type="domain" description="RNase H type-1" evidence="2">
    <location>
        <begin position="178"/>
        <end position="360"/>
    </location>
</feature>
<evidence type="ECO:0000259" key="2">
    <source>
        <dbReference type="PROSITE" id="PS50879"/>
    </source>
</evidence>
<feature type="compositionally biased region" description="Polar residues" evidence="1">
    <location>
        <begin position="487"/>
        <end position="497"/>
    </location>
</feature>
<dbReference type="InterPro" id="IPR036397">
    <property type="entry name" value="RNaseH_sf"/>
</dbReference>
<evidence type="ECO:0000313" key="3">
    <source>
        <dbReference type="EMBL" id="KAK4542339.1"/>
    </source>
</evidence>
<accession>A0AAV9JB02</accession>
<feature type="compositionally biased region" description="Basic residues" evidence="1">
    <location>
        <begin position="446"/>
        <end position="463"/>
    </location>
</feature>
<evidence type="ECO:0000256" key="1">
    <source>
        <dbReference type="SAM" id="MobiDB-lite"/>
    </source>
</evidence>
<dbReference type="InterPro" id="IPR002156">
    <property type="entry name" value="RNaseH_domain"/>
</dbReference>
<keyword evidence="4" id="KW-1185">Reference proteome</keyword>
<dbReference type="AlphaFoldDB" id="A0AAV9JB02"/>
<dbReference type="Pfam" id="PF00075">
    <property type="entry name" value="RNase_H"/>
    <property type="match status" value="1"/>
</dbReference>
<dbReference type="PROSITE" id="PS50879">
    <property type="entry name" value="RNASE_H_1"/>
    <property type="match status" value="1"/>
</dbReference>
<dbReference type="EMBL" id="JAVFHQ010000042">
    <property type="protein sequence ID" value="KAK4542339.1"/>
    <property type="molecule type" value="Genomic_DNA"/>
</dbReference>
<protein>
    <recommendedName>
        <fullName evidence="2">RNase H type-1 domain-containing protein</fullName>
    </recommendedName>
</protein>
<sequence length="618" mass="65946">MEFEMGSHVPEPLALVDEDTNGAGTSASSYTRVPLFPSSPAVPAHPPLPSYTSGDGDGGGKAVIEQQVAKLKRKRESAEDTKAQTGSGEGDAAQSSRAVSDKGTKQTDLNGSAEKKPKNQLKREKRARQETKAERKARLAEKDGPDNVLLTATANGAGAKGGYTITNNVILADDFLVGSGEGVIYTDGSSKFKAIGTTRTNNRIATAEVSGTPMQADGTEEDRALGTDDERTDKIYYGGAAFAHQLSGPDWKGTAFPLGRATSSQAEVQAIKLGIAYADDQRLLADKTCLVIRTDSQEALNQIRKARAGQPVKDPEVLEIVEKIEILAAAGTAVKCFWVKGHGTCAGNRVADRLAGFARDRAMEGVLPPIMYNSPENGPNRDQLEQAADDARSCAVRMNTEAIRSAQQATNRSRQQPPQYSPLADDGTPSSAPSMAATITTSQAKARTRVKPVRRGGRRRRLQRPAALPDYTAATQQPFGEPGIQSGAPTHNAVVNDNQPSSFYANFPGNTYLFGQPDSSAPYPFDFRPTMRDSGGVQDGETVPPRDWRAAGIAVTPPGFVPHAEDSILPPAEGEQRSLNTSTAEFMNLFGLVGDSALRPGSTAEEVEDVEQYELRTE</sequence>
<dbReference type="GO" id="GO:0003676">
    <property type="term" value="F:nucleic acid binding"/>
    <property type="evidence" value="ECO:0007669"/>
    <property type="project" value="InterPro"/>
</dbReference>
<dbReference type="SUPFAM" id="SSF53098">
    <property type="entry name" value="Ribonuclease H-like"/>
    <property type="match status" value="1"/>
</dbReference>
<reference evidence="3 4" key="1">
    <citation type="submission" date="2021-11" db="EMBL/GenBank/DDBJ databases">
        <title>Black yeast isolated from Biological Soil Crust.</title>
        <authorList>
            <person name="Kurbessoian T."/>
        </authorList>
    </citation>
    <scope>NUCLEOTIDE SEQUENCE [LARGE SCALE GENOMIC DNA]</scope>
    <source>
        <strain evidence="3 4">CCFEE 5522</strain>
    </source>
</reference>
<dbReference type="GO" id="GO:0004523">
    <property type="term" value="F:RNA-DNA hybrid ribonuclease activity"/>
    <property type="evidence" value="ECO:0007669"/>
    <property type="project" value="InterPro"/>
</dbReference>
<organism evidence="3 4">
    <name type="scientific">Oleoguttula mirabilis</name>
    <dbReference type="NCBI Taxonomy" id="1507867"/>
    <lineage>
        <taxon>Eukaryota</taxon>
        <taxon>Fungi</taxon>
        <taxon>Dikarya</taxon>
        <taxon>Ascomycota</taxon>
        <taxon>Pezizomycotina</taxon>
        <taxon>Dothideomycetes</taxon>
        <taxon>Dothideomycetidae</taxon>
        <taxon>Mycosphaerellales</taxon>
        <taxon>Teratosphaeriaceae</taxon>
        <taxon>Oleoguttula</taxon>
    </lineage>
</organism>
<evidence type="ECO:0000313" key="4">
    <source>
        <dbReference type="Proteomes" id="UP001324427"/>
    </source>
</evidence>
<feature type="compositionally biased region" description="Polar residues" evidence="1">
    <location>
        <begin position="22"/>
        <end position="31"/>
    </location>
</feature>
<dbReference type="InterPro" id="IPR012337">
    <property type="entry name" value="RNaseH-like_sf"/>
</dbReference>
<feature type="compositionally biased region" description="Polar residues" evidence="1">
    <location>
        <begin position="405"/>
        <end position="418"/>
    </location>
</feature>
<name>A0AAV9JB02_9PEZI</name>